<comment type="caution">
    <text evidence="1">The sequence shown here is derived from an EMBL/GenBank/DDBJ whole genome shotgun (WGS) entry which is preliminary data.</text>
</comment>
<dbReference type="AlphaFoldDB" id="A0A849A3L8"/>
<evidence type="ECO:0000313" key="2">
    <source>
        <dbReference type="Proteomes" id="UP000562984"/>
    </source>
</evidence>
<evidence type="ECO:0008006" key="3">
    <source>
        <dbReference type="Google" id="ProtNLM"/>
    </source>
</evidence>
<gene>
    <name evidence="1" type="ORF">HKD39_05405</name>
</gene>
<protein>
    <recommendedName>
        <fullName evidence="3">Transcriptional regulator, AbiEi antitoxin, Type IV TA system</fullName>
    </recommendedName>
</protein>
<sequence>MTTANGLHTRTALLAQGVTDAEIKVHLRKGTLELVSRGTYRTVNSGAPWPVQQFIDRSLAAAHAAPKLILSHLSAAAVWGLPMARDANISRVHLTRIGSSGRRRQSGRLIHCANLLYDEVTILDTAVGTVAITSPERTILDVGRTESKLTAVTIGDAALHARLCSPDEVAEQLRRQSRQAGIPAARRALALLDGRAESPGETWVRVLFTEAGLPPSQSQVEVFDEAGRFVGRADGAITDAGLIWEYDGGGKYRELLRPGEDVTRAVLDEKNRQDQMTELGWLVMRIDKRDQAAPAQLVQRARRLVSSRVGLPRPRGFARPLPWNRILT</sequence>
<accession>A0A849A3L8</accession>
<dbReference type="Proteomes" id="UP000562984">
    <property type="component" value="Unassembled WGS sequence"/>
</dbReference>
<keyword evidence="2" id="KW-1185">Reference proteome</keyword>
<proteinExistence type="predicted"/>
<name>A0A849A3L8_9ACTN</name>
<dbReference type="RefSeq" id="WP_171198770.1">
    <property type="nucleotide sequence ID" value="NZ_JABEND010000002.1"/>
</dbReference>
<evidence type="ECO:0000313" key="1">
    <source>
        <dbReference type="EMBL" id="NNG35155.1"/>
    </source>
</evidence>
<reference evidence="1 2" key="1">
    <citation type="submission" date="2020-05" db="EMBL/GenBank/DDBJ databases">
        <title>Nakamurella sp. DB0629 isolated from air conditioner.</title>
        <authorList>
            <person name="Kim D.H."/>
            <person name="Kim D.-U."/>
        </authorList>
    </citation>
    <scope>NUCLEOTIDE SEQUENCE [LARGE SCALE GENOMIC DNA]</scope>
    <source>
        <strain evidence="1 2">DB0629</strain>
    </source>
</reference>
<organism evidence="1 2">
    <name type="scientific">Nakamurella aerolata</name>
    <dbReference type="NCBI Taxonomy" id="1656892"/>
    <lineage>
        <taxon>Bacteria</taxon>
        <taxon>Bacillati</taxon>
        <taxon>Actinomycetota</taxon>
        <taxon>Actinomycetes</taxon>
        <taxon>Nakamurellales</taxon>
        <taxon>Nakamurellaceae</taxon>
        <taxon>Nakamurella</taxon>
    </lineage>
</organism>
<dbReference type="EMBL" id="JABEND010000002">
    <property type="protein sequence ID" value="NNG35155.1"/>
    <property type="molecule type" value="Genomic_DNA"/>
</dbReference>